<evidence type="ECO:0000313" key="6">
    <source>
        <dbReference type="Proteomes" id="UP000035016"/>
    </source>
</evidence>
<gene>
    <name evidence="5" type="primary">sle_01270</name>
</gene>
<dbReference type="RefSeq" id="WP_047121429.1">
    <property type="nucleotide sequence ID" value="NZ_AZSD01000023.1"/>
</dbReference>
<organism evidence="5 6">
    <name type="scientific">Streptomyces leeuwenhoekii</name>
    <dbReference type="NCBI Taxonomy" id="1437453"/>
    <lineage>
        <taxon>Bacteria</taxon>
        <taxon>Bacillati</taxon>
        <taxon>Actinomycetota</taxon>
        <taxon>Actinomycetes</taxon>
        <taxon>Kitasatosporales</taxon>
        <taxon>Streptomycetaceae</taxon>
        <taxon>Streptomyces</taxon>
    </lineage>
</organism>
<sequence length="828" mass="89291">MIGLIPTATPVALREVRHDLAGRRVLVIGDCDGLAGAMLARLSAAGAHTEAVMVRETVRPYASSHRGQLLAAEELAVRLTSGPLPDWVLFLPGFTARARPAQAFRPEEGLYAGGMTRTLFHTLSPLGRRWLERGAGGFAVVTRADGRFGLTGARPGDPLAGLLHGTVRALHAELPMIRTVALDVGPSVPLDVVADRLLDLVSDTSHGHVERGLAGSQAYATTLVPAFEQPADIPGAEGRLPLERGDTVLATGGGRGVTARVVRMMAEEVPCRYLLLGTTKLVDVKAALGVGDRDELLHMPAEELEAHKRRQFAAMRRDNPTLLPPAFERHWARISNSLEVLRTLTHVRDLGARAEYLCLDITDGHATRRFADELVRTSGPVQALLHGAGVETSKNLCRKTQDSWERTVAVKTAGLYNLSPVLGDETRLIMLFGSAAGTYGNPGQIDYAGASEFLTTAAYRLAADFPAARVRSVAWPAWAEVGMAVRPSSRAALEQRDVRFMEVSEGLDWAGALLRSPSRVPVCVSLGYEGMPPEATATRETAPWRSARANRGNLVDLCSEAGPGRWEVRWTYQPELDAALADHQVDGNVRVPFALFIELMCQTASACLGDLGAFTLRALRMHQPLTLAPERPRDLRAVIARTAEGTLRVGVESSPIRPDHSWVPVTLQHASAEIEPLTGQKPAPRIDVALKGLEPVSVDHLQERFAANGIVYGPAFREIVSCWRDGALRLAQVRAGAGWKADVRGRSFFDIGLLDLSLQTLVFHPGARHGGLPTAVEELIVHTELGGSRSEGWALVDTGAEKLGVTLADSAGRVMAQIRNLELTARES</sequence>
<dbReference type="Pfam" id="PF08659">
    <property type="entry name" value="KR"/>
    <property type="match status" value="1"/>
</dbReference>
<dbReference type="Proteomes" id="UP000035016">
    <property type="component" value="Chromosome Chromosome"/>
</dbReference>
<dbReference type="GO" id="GO:0004312">
    <property type="term" value="F:fatty acid synthase activity"/>
    <property type="evidence" value="ECO:0007669"/>
    <property type="project" value="TreeGrafter"/>
</dbReference>
<proteinExistence type="predicted"/>
<evidence type="ECO:0000313" key="5">
    <source>
        <dbReference type="EMBL" id="CQR59589.1"/>
    </source>
</evidence>
<dbReference type="SMART" id="SM00822">
    <property type="entry name" value="PKS_KR"/>
    <property type="match status" value="1"/>
</dbReference>
<evidence type="ECO:0000256" key="1">
    <source>
        <dbReference type="ARBA" id="ARBA00022450"/>
    </source>
</evidence>
<dbReference type="InterPro" id="IPR057326">
    <property type="entry name" value="KR_dom"/>
</dbReference>
<feature type="active site" description="Proton donor; for dehydratase activity" evidence="3">
    <location>
        <position position="755"/>
    </location>
</feature>
<dbReference type="SMART" id="SM00826">
    <property type="entry name" value="PKS_DH"/>
    <property type="match status" value="1"/>
</dbReference>
<dbReference type="Pfam" id="PF21089">
    <property type="entry name" value="PKS_DH_N"/>
    <property type="match status" value="1"/>
</dbReference>
<name>A0A0F7VKS0_STRLW</name>
<dbReference type="PANTHER" id="PTHR43775:SF37">
    <property type="entry name" value="SI:DKEY-61P9.11"/>
    <property type="match status" value="1"/>
</dbReference>
<feature type="domain" description="PKS/mFAS DH" evidence="4">
    <location>
        <begin position="548"/>
        <end position="828"/>
    </location>
</feature>
<dbReference type="InterPro" id="IPR020807">
    <property type="entry name" value="PKS_DH"/>
</dbReference>
<dbReference type="InterPro" id="IPR036291">
    <property type="entry name" value="NAD(P)-bd_dom_sf"/>
</dbReference>
<dbReference type="GO" id="GO:0005737">
    <property type="term" value="C:cytoplasm"/>
    <property type="evidence" value="ECO:0007669"/>
    <property type="project" value="TreeGrafter"/>
</dbReference>
<dbReference type="SUPFAM" id="SSF51735">
    <property type="entry name" value="NAD(P)-binding Rossmann-fold domains"/>
    <property type="match status" value="2"/>
</dbReference>
<dbReference type="InterPro" id="IPR050091">
    <property type="entry name" value="PKS_NRPS_Biosynth_Enz"/>
</dbReference>
<dbReference type="EMBL" id="LN831790">
    <property type="protein sequence ID" value="CQR59589.1"/>
    <property type="molecule type" value="Genomic_DNA"/>
</dbReference>
<feature type="region of interest" description="N-terminal hotdog fold" evidence="3">
    <location>
        <begin position="548"/>
        <end position="677"/>
    </location>
</feature>
<dbReference type="GO" id="GO:0006633">
    <property type="term" value="P:fatty acid biosynthetic process"/>
    <property type="evidence" value="ECO:0007669"/>
    <property type="project" value="TreeGrafter"/>
</dbReference>
<dbReference type="InterPro" id="IPR013968">
    <property type="entry name" value="PKS_KR"/>
</dbReference>
<dbReference type="GO" id="GO:0071770">
    <property type="term" value="P:DIM/DIP cell wall layer assembly"/>
    <property type="evidence" value="ECO:0007669"/>
    <property type="project" value="TreeGrafter"/>
</dbReference>
<dbReference type="PROSITE" id="PS52019">
    <property type="entry name" value="PKS_MFAS_DH"/>
    <property type="match status" value="1"/>
</dbReference>
<dbReference type="InterPro" id="IPR049900">
    <property type="entry name" value="PKS_mFAS_DH"/>
</dbReference>
<evidence type="ECO:0000256" key="2">
    <source>
        <dbReference type="ARBA" id="ARBA00022553"/>
    </source>
</evidence>
<keyword evidence="1" id="KW-0596">Phosphopantetheine</keyword>
<accession>A0A0F7VKS0</accession>
<dbReference type="AlphaFoldDB" id="A0A0F7VKS0"/>
<feature type="active site" description="Proton acceptor; for dehydratase activity" evidence="3">
    <location>
        <position position="583"/>
    </location>
</feature>
<feature type="region of interest" description="C-terminal hotdog fold" evidence="3">
    <location>
        <begin position="693"/>
        <end position="828"/>
    </location>
</feature>
<dbReference type="InterPro" id="IPR049552">
    <property type="entry name" value="PKS_DH_N"/>
</dbReference>
<dbReference type="Pfam" id="PF14765">
    <property type="entry name" value="PS-DH"/>
    <property type="match status" value="1"/>
</dbReference>
<evidence type="ECO:0000256" key="3">
    <source>
        <dbReference type="PROSITE-ProRule" id="PRU01363"/>
    </source>
</evidence>
<dbReference type="PANTHER" id="PTHR43775">
    <property type="entry name" value="FATTY ACID SYNTHASE"/>
    <property type="match status" value="1"/>
</dbReference>
<dbReference type="InterPro" id="IPR049551">
    <property type="entry name" value="PKS_DH_C"/>
</dbReference>
<dbReference type="Gene3D" id="3.40.50.720">
    <property type="entry name" value="NAD(P)-binding Rossmann-like Domain"/>
    <property type="match status" value="1"/>
</dbReference>
<protein>
    <submittedName>
        <fullName evidence="5">Polyketide synthase PksJ</fullName>
    </submittedName>
</protein>
<dbReference type="KEGG" id="sle:sle_01270"/>
<evidence type="ECO:0000259" key="4">
    <source>
        <dbReference type="PROSITE" id="PS52019"/>
    </source>
</evidence>
<reference evidence="5 6" key="1">
    <citation type="submission" date="2015-02" db="EMBL/GenBank/DDBJ databases">
        <authorList>
            <person name="Gomez-Escribano P.J."/>
        </authorList>
    </citation>
    <scope>NUCLEOTIDE SEQUENCE [LARGE SCALE GENOMIC DNA]</scope>
    <source>
        <strain evidence="6">C34 (DSM 42122 / NRRL B-24963)</strain>
    </source>
</reference>
<dbReference type="GO" id="GO:0005886">
    <property type="term" value="C:plasma membrane"/>
    <property type="evidence" value="ECO:0007669"/>
    <property type="project" value="TreeGrafter"/>
</dbReference>
<dbReference type="Gene3D" id="3.10.129.110">
    <property type="entry name" value="Polyketide synthase dehydratase"/>
    <property type="match status" value="1"/>
</dbReference>
<keyword evidence="2" id="KW-0597">Phosphoprotein</keyword>
<dbReference type="InterPro" id="IPR042104">
    <property type="entry name" value="PKS_dehydratase_sf"/>
</dbReference>